<evidence type="ECO:0000256" key="3">
    <source>
        <dbReference type="ARBA" id="ARBA00023121"/>
    </source>
</evidence>
<dbReference type="Pfam" id="PF05719">
    <property type="entry name" value="GPP34"/>
    <property type="match status" value="1"/>
</dbReference>
<evidence type="ECO:0000313" key="6">
    <source>
        <dbReference type="Proteomes" id="UP001612915"/>
    </source>
</evidence>
<keyword evidence="3" id="KW-0446">Lipid-binding</keyword>
<dbReference type="InterPro" id="IPR038261">
    <property type="entry name" value="GPP34-like_sf"/>
</dbReference>
<dbReference type="EMBL" id="JBITLV010000003">
    <property type="protein sequence ID" value="MFI7587570.1"/>
    <property type="molecule type" value="Genomic_DNA"/>
</dbReference>
<dbReference type="Proteomes" id="UP001612915">
    <property type="component" value="Unassembled WGS sequence"/>
</dbReference>
<keyword evidence="2" id="KW-0333">Golgi apparatus</keyword>
<name>A0ABW8AMG6_9ACTN</name>
<dbReference type="RefSeq" id="WP_398279513.1">
    <property type="nucleotide sequence ID" value="NZ_JBITLV010000003.1"/>
</dbReference>
<comment type="caution">
    <text evidence="5">The sequence shown here is derived from an EMBL/GenBank/DDBJ whole genome shotgun (WGS) entry which is preliminary data.</text>
</comment>
<sequence length="216" mass="24089">MNGEAPARLGDCVYLLAYDPVKQRMTGRARRGTVVNAAVLVDLWLAGVLTDDGRRVALVPAARAARGYAGLEADVIRQIREGRPHRWKYWVRRGHRTAERAVRDRLATRRVLRVEERTLLWVVPRPRITVRDTHTVHELVARCRAAVLDHRVPVADVEAADAALVALVAAAEWNTVFTGKERRAHRHRIAEFAARSGPAAKALREVVRDEQASAAG</sequence>
<keyword evidence="4" id="KW-0472">Membrane</keyword>
<keyword evidence="6" id="KW-1185">Reference proteome</keyword>
<dbReference type="InterPro" id="IPR008628">
    <property type="entry name" value="GPP34-like"/>
</dbReference>
<gene>
    <name evidence="5" type="ORF">ACIB24_10900</name>
</gene>
<protein>
    <submittedName>
        <fullName evidence="5">GPP34 family phosphoprotein</fullName>
    </submittedName>
</protein>
<comment type="subcellular location">
    <subcellularLocation>
        <location evidence="1">Golgi apparatus membrane</location>
        <topology evidence="1">Peripheral membrane protein</topology>
        <orientation evidence="1">Cytoplasmic side</orientation>
    </subcellularLocation>
</comment>
<evidence type="ECO:0000256" key="4">
    <source>
        <dbReference type="ARBA" id="ARBA00023136"/>
    </source>
</evidence>
<organism evidence="5 6">
    <name type="scientific">Spongisporangium articulatum</name>
    <dbReference type="NCBI Taxonomy" id="3362603"/>
    <lineage>
        <taxon>Bacteria</taxon>
        <taxon>Bacillati</taxon>
        <taxon>Actinomycetota</taxon>
        <taxon>Actinomycetes</taxon>
        <taxon>Kineosporiales</taxon>
        <taxon>Kineosporiaceae</taxon>
        <taxon>Spongisporangium</taxon>
    </lineage>
</organism>
<proteinExistence type="predicted"/>
<evidence type="ECO:0000313" key="5">
    <source>
        <dbReference type="EMBL" id="MFI7587570.1"/>
    </source>
</evidence>
<reference evidence="5 6" key="1">
    <citation type="submission" date="2024-10" db="EMBL/GenBank/DDBJ databases">
        <title>The Natural Products Discovery Center: Release of the First 8490 Sequenced Strains for Exploring Actinobacteria Biosynthetic Diversity.</title>
        <authorList>
            <person name="Kalkreuter E."/>
            <person name="Kautsar S.A."/>
            <person name="Yang D."/>
            <person name="Bader C.D."/>
            <person name="Teijaro C.N."/>
            <person name="Fluegel L."/>
            <person name="Davis C.M."/>
            <person name="Simpson J.R."/>
            <person name="Lauterbach L."/>
            <person name="Steele A.D."/>
            <person name="Gui C."/>
            <person name="Meng S."/>
            <person name="Li G."/>
            <person name="Viehrig K."/>
            <person name="Ye F."/>
            <person name="Su P."/>
            <person name="Kiefer A.F."/>
            <person name="Nichols A."/>
            <person name="Cepeda A.J."/>
            <person name="Yan W."/>
            <person name="Fan B."/>
            <person name="Jiang Y."/>
            <person name="Adhikari A."/>
            <person name="Zheng C.-J."/>
            <person name="Schuster L."/>
            <person name="Cowan T.M."/>
            <person name="Smanski M.J."/>
            <person name="Chevrette M.G."/>
            <person name="De Carvalho L.P.S."/>
            <person name="Shen B."/>
        </authorList>
    </citation>
    <scope>NUCLEOTIDE SEQUENCE [LARGE SCALE GENOMIC DNA]</scope>
    <source>
        <strain evidence="5 6">NPDC049639</strain>
    </source>
</reference>
<dbReference type="Gene3D" id="1.10.3630.10">
    <property type="entry name" value="yeast vps74-n-term truncation variant domain like"/>
    <property type="match status" value="1"/>
</dbReference>
<evidence type="ECO:0000256" key="1">
    <source>
        <dbReference type="ARBA" id="ARBA00004255"/>
    </source>
</evidence>
<accession>A0ABW8AMG6</accession>
<evidence type="ECO:0000256" key="2">
    <source>
        <dbReference type="ARBA" id="ARBA00023034"/>
    </source>
</evidence>